<dbReference type="RefSeq" id="WP_013627736.1">
    <property type="nucleotide sequence ID" value="NC_015174.1"/>
</dbReference>
<accession>F0SPP7</accession>
<dbReference type="STRING" id="756272.Plabr_1394"/>
<dbReference type="SUPFAM" id="SSF54523">
    <property type="entry name" value="Pili subunits"/>
    <property type="match status" value="1"/>
</dbReference>
<protein>
    <recommendedName>
        <fullName evidence="1">DUF1559 domain-containing protein</fullName>
    </recommendedName>
</protein>
<dbReference type="PANTHER" id="PTHR30093:SF2">
    <property type="entry name" value="TYPE II SECRETION SYSTEM PROTEIN H"/>
    <property type="match status" value="1"/>
</dbReference>
<dbReference type="HOGENOM" id="CLU_041661_0_0_0"/>
<dbReference type="PROSITE" id="PS00409">
    <property type="entry name" value="PROKAR_NTER_METHYL"/>
    <property type="match status" value="1"/>
</dbReference>
<sequence length="341" mass="36798">MKLNRRGFTLIELLVVIAIIAILVALLLPAVQQAREAARRSSCKNNLKQMGLALHNYHDVHGVFPPGYVFQARDGSGNPAYQTNTSSWAWGAYILPFMEQSALSDALDVGDTTFDIAAASGSARLDELETPVNTYRCPSDPGPETNDRRQVRRTDGSFYSISTSNYVANNTSHKWHSGGRLQGYTTRQGGHPGWGNPGANNDPDGLFWRDSNVRMRDITDGTSNTIALGERTWELNNPTGTTYACGAAAIHGTDARNEQLTIRGVLAGGAVPINFTSNECSYGFASQHKGGAQFVLADGSVRFISENIDHQTEAAGSGGSFDGSTFECLLSRNDGRVVGEF</sequence>
<dbReference type="InterPro" id="IPR012902">
    <property type="entry name" value="N_methyl_site"/>
</dbReference>
<organism evidence="2 3">
    <name type="scientific">Rubinisphaera brasiliensis (strain ATCC 49424 / DSM 5305 / JCM 21570 / IAM 15109 / NBRC 103401 / IFAM 1448)</name>
    <name type="common">Planctomyces brasiliensis</name>
    <dbReference type="NCBI Taxonomy" id="756272"/>
    <lineage>
        <taxon>Bacteria</taxon>
        <taxon>Pseudomonadati</taxon>
        <taxon>Planctomycetota</taxon>
        <taxon>Planctomycetia</taxon>
        <taxon>Planctomycetales</taxon>
        <taxon>Planctomycetaceae</taxon>
        <taxon>Rubinisphaera</taxon>
    </lineage>
</organism>
<dbReference type="Pfam" id="PF07963">
    <property type="entry name" value="N_methyl"/>
    <property type="match status" value="1"/>
</dbReference>
<dbReference type="KEGG" id="pbs:Plabr_1394"/>
<feature type="domain" description="DUF1559" evidence="1">
    <location>
        <begin position="32"/>
        <end position="310"/>
    </location>
</feature>
<evidence type="ECO:0000313" key="3">
    <source>
        <dbReference type="Proteomes" id="UP000006860"/>
    </source>
</evidence>
<keyword evidence="3" id="KW-1185">Reference proteome</keyword>
<dbReference type="InterPro" id="IPR045584">
    <property type="entry name" value="Pilin-like"/>
</dbReference>
<gene>
    <name evidence="2" type="ordered locus">Plabr_1394</name>
</gene>
<dbReference type="NCBIfam" id="TIGR04294">
    <property type="entry name" value="pre_pil_HX9DG"/>
    <property type="match status" value="1"/>
</dbReference>
<evidence type="ECO:0000313" key="2">
    <source>
        <dbReference type="EMBL" id="ADY59006.1"/>
    </source>
</evidence>
<dbReference type="Pfam" id="PF07596">
    <property type="entry name" value="SBP_bac_10"/>
    <property type="match status" value="1"/>
</dbReference>
<dbReference type="eggNOG" id="COG2165">
    <property type="taxonomic scope" value="Bacteria"/>
</dbReference>
<dbReference type="Proteomes" id="UP000006860">
    <property type="component" value="Chromosome"/>
</dbReference>
<name>F0SPP7_RUBBR</name>
<dbReference type="Gene3D" id="3.30.700.10">
    <property type="entry name" value="Glycoprotein, Type 4 Pilin"/>
    <property type="match status" value="1"/>
</dbReference>
<dbReference type="InterPro" id="IPR027558">
    <property type="entry name" value="Pre_pil_HX9DG_C"/>
</dbReference>
<evidence type="ECO:0000259" key="1">
    <source>
        <dbReference type="Pfam" id="PF07596"/>
    </source>
</evidence>
<reference evidence="3" key="1">
    <citation type="submission" date="2011-02" db="EMBL/GenBank/DDBJ databases">
        <title>The complete genome of Planctomyces brasiliensis DSM 5305.</title>
        <authorList>
            <person name="Lucas S."/>
            <person name="Copeland A."/>
            <person name="Lapidus A."/>
            <person name="Bruce D."/>
            <person name="Goodwin L."/>
            <person name="Pitluck S."/>
            <person name="Kyrpides N."/>
            <person name="Mavromatis K."/>
            <person name="Pagani I."/>
            <person name="Ivanova N."/>
            <person name="Ovchinnikova G."/>
            <person name="Lu M."/>
            <person name="Detter J.C."/>
            <person name="Han C."/>
            <person name="Land M."/>
            <person name="Hauser L."/>
            <person name="Markowitz V."/>
            <person name="Cheng J.-F."/>
            <person name="Hugenholtz P."/>
            <person name="Woyke T."/>
            <person name="Wu D."/>
            <person name="Tindall B."/>
            <person name="Pomrenke H.G."/>
            <person name="Brambilla E."/>
            <person name="Klenk H.-P."/>
            <person name="Eisen J.A."/>
        </authorList>
    </citation>
    <scope>NUCLEOTIDE SEQUENCE [LARGE SCALE GENOMIC DNA]</scope>
    <source>
        <strain evidence="3">ATCC 49424 / DSM 5305 / JCM 21570 / NBRC 103401 / IFAM 1448</strain>
    </source>
</reference>
<dbReference type="NCBIfam" id="TIGR02532">
    <property type="entry name" value="IV_pilin_GFxxxE"/>
    <property type="match status" value="1"/>
</dbReference>
<dbReference type="OrthoDB" id="209833at2"/>
<dbReference type="EMBL" id="CP002546">
    <property type="protein sequence ID" value="ADY59006.1"/>
    <property type="molecule type" value="Genomic_DNA"/>
</dbReference>
<dbReference type="InterPro" id="IPR011453">
    <property type="entry name" value="DUF1559"/>
</dbReference>
<dbReference type="PANTHER" id="PTHR30093">
    <property type="entry name" value="GENERAL SECRETION PATHWAY PROTEIN G"/>
    <property type="match status" value="1"/>
</dbReference>
<dbReference type="AlphaFoldDB" id="F0SPP7"/>
<proteinExistence type="predicted"/>